<dbReference type="EMBL" id="JARACI010000165">
    <property type="protein sequence ID" value="MDD9204991.1"/>
    <property type="molecule type" value="Genomic_DNA"/>
</dbReference>
<keyword evidence="2" id="KW-0328">Glycosyltransferase</keyword>
<dbReference type="Proteomes" id="UP001165561">
    <property type="component" value="Unassembled WGS sequence"/>
</dbReference>
<feature type="region of interest" description="Disordered" evidence="1">
    <location>
        <begin position="76"/>
        <end position="99"/>
    </location>
</feature>
<proteinExistence type="predicted"/>
<evidence type="ECO:0000256" key="1">
    <source>
        <dbReference type="SAM" id="MobiDB-lite"/>
    </source>
</evidence>
<sequence>GRVLDGDGRAAEELVVSGNDLGRAEQHLRRAGARPLVLPLVRGGEVLGEHCGTDALAAAAHRHRRSREELPYDAWRLSEGDPALPTRHVDLDADDDPRP</sequence>
<name>A0ABT5TSF6_9MICO</name>
<dbReference type="GO" id="GO:0016757">
    <property type="term" value="F:glycosyltransferase activity"/>
    <property type="evidence" value="ECO:0007669"/>
    <property type="project" value="UniProtKB-KW"/>
</dbReference>
<evidence type="ECO:0000313" key="3">
    <source>
        <dbReference type="Proteomes" id="UP001165561"/>
    </source>
</evidence>
<reference evidence="2" key="1">
    <citation type="submission" date="2023-02" db="EMBL/GenBank/DDBJ databases">
        <title>Georgenia sp.10Sc9-8, isolated from a soil sample collected from the Taklamakan desert.</title>
        <authorList>
            <person name="Liu S."/>
        </authorList>
    </citation>
    <scope>NUCLEOTIDE SEQUENCE</scope>
    <source>
        <strain evidence="2">10Sc9-8</strain>
    </source>
</reference>
<feature type="compositionally biased region" description="Basic and acidic residues" evidence="1">
    <location>
        <begin position="87"/>
        <end position="99"/>
    </location>
</feature>
<keyword evidence="3" id="KW-1185">Reference proteome</keyword>
<comment type="caution">
    <text evidence="2">The sequence shown here is derived from an EMBL/GenBank/DDBJ whole genome shotgun (WGS) entry which is preliminary data.</text>
</comment>
<organism evidence="2 3">
    <name type="scientific">Georgenia halotolerans</name>
    <dbReference type="NCBI Taxonomy" id="3028317"/>
    <lineage>
        <taxon>Bacteria</taxon>
        <taxon>Bacillati</taxon>
        <taxon>Actinomycetota</taxon>
        <taxon>Actinomycetes</taxon>
        <taxon>Micrococcales</taxon>
        <taxon>Bogoriellaceae</taxon>
        <taxon>Georgenia</taxon>
    </lineage>
</organism>
<keyword evidence="2" id="KW-0808">Transferase</keyword>
<feature type="non-terminal residue" evidence="2">
    <location>
        <position position="1"/>
    </location>
</feature>
<protein>
    <submittedName>
        <fullName evidence="2">Nicotinate phosphoribosyltransferase</fullName>
    </submittedName>
</protein>
<gene>
    <name evidence="2" type="ORF">PU560_00760</name>
</gene>
<accession>A0ABT5TSF6</accession>
<evidence type="ECO:0000313" key="2">
    <source>
        <dbReference type="EMBL" id="MDD9204991.1"/>
    </source>
</evidence>